<dbReference type="RefSeq" id="WP_242034112.1">
    <property type="nucleotide sequence ID" value="NZ_CP021056.1"/>
</dbReference>
<keyword evidence="2" id="KW-1185">Reference proteome</keyword>
<evidence type="ECO:0000313" key="1">
    <source>
        <dbReference type="EMBL" id="QXE22754.1"/>
    </source>
</evidence>
<sequence length="73" mass="8080">MNEEVSMKLGFIRQTISEIGIGGLRLRGTDWFTWATGGASPTVLLTAETGIAELLVTQEEAWVLTDEIELKRE</sequence>
<name>A0A975Y429_9NOST</name>
<gene>
    <name evidence="1" type="ORF">B6N60_01440</name>
</gene>
<organism evidence="1 2">
    <name type="scientific">Richelia sinica FACHB-800</name>
    <dbReference type="NCBI Taxonomy" id="1357546"/>
    <lineage>
        <taxon>Bacteria</taxon>
        <taxon>Bacillati</taxon>
        <taxon>Cyanobacteriota</taxon>
        <taxon>Cyanophyceae</taxon>
        <taxon>Nostocales</taxon>
        <taxon>Nostocaceae</taxon>
        <taxon>Richelia</taxon>
    </lineage>
</organism>
<dbReference type="EMBL" id="CP021056">
    <property type="protein sequence ID" value="QXE22754.1"/>
    <property type="molecule type" value="Genomic_DNA"/>
</dbReference>
<accession>A0A975Y429</accession>
<reference evidence="1" key="1">
    <citation type="submission" date="2017-04" db="EMBL/GenBank/DDBJ databases">
        <title>Genome deletions in a multicellular cyanobacterial endosymbiont for morphological adaptation in marine diatoms.</title>
        <authorList>
            <person name="Wang Y."/>
            <person name="Gao H."/>
            <person name="Li R."/>
            <person name="Xu X."/>
        </authorList>
    </citation>
    <scope>NUCLEOTIDE SEQUENCE</scope>
    <source>
        <strain evidence="1">FACHB 800</strain>
    </source>
</reference>
<dbReference type="KEGG" id="rsin:B6N60_01440"/>
<dbReference type="AlphaFoldDB" id="A0A975Y429"/>
<dbReference type="Proteomes" id="UP000683511">
    <property type="component" value="Chromosome"/>
</dbReference>
<proteinExistence type="predicted"/>
<protein>
    <submittedName>
        <fullName evidence="1">Peptidase M24</fullName>
    </submittedName>
</protein>
<evidence type="ECO:0000313" key="2">
    <source>
        <dbReference type="Proteomes" id="UP000683511"/>
    </source>
</evidence>